<dbReference type="AlphaFoldDB" id="A0AAV7V027"/>
<accession>A0AAV7V027</accession>
<keyword evidence="2" id="KW-1185">Reference proteome</keyword>
<sequence>MPWSGLCVARWREEFGPGVGAGRGPTREAAWATGLALPRRPFGARRREIRGPEGSLWAPERLDCAVGLGPKTSGRPGGEGRSNMCLWIGGCRPVFFTWVNLSWA</sequence>
<proteinExistence type="predicted"/>
<dbReference type="EMBL" id="JANPWB010000004">
    <property type="protein sequence ID" value="KAJ1193695.1"/>
    <property type="molecule type" value="Genomic_DNA"/>
</dbReference>
<name>A0AAV7V027_PLEWA</name>
<gene>
    <name evidence="1" type="ORF">NDU88_002991</name>
</gene>
<reference evidence="1" key="1">
    <citation type="journal article" date="2022" name="bioRxiv">
        <title>Sequencing and chromosome-scale assembly of the giantPleurodeles waltlgenome.</title>
        <authorList>
            <person name="Brown T."/>
            <person name="Elewa A."/>
            <person name="Iarovenko S."/>
            <person name="Subramanian E."/>
            <person name="Araus A.J."/>
            <person name="Petzold A."/>
            <person name="Susuki M."/>
            <person name="Suzuki K.-i.T."/>
            <person name="Hayashi T."/>
            <person name="Toyoda A."/>
            <person name="Oliveira C."/>
            <person name="Osipova E."/>
            <person name="Leigh N.D."/>
            <person name="Simon A."/>
            <person name="Yun M.H."/>
        </authorList>
    </citation>
    <scope>NUCLEOTIDE SEQUENCE</scope>
    <source>
        <strain evidence="1">20211129_DDA</strain>
        <tissue evidence="1">Liver</tissue>
    </source>
</reference>
<dbReference type="Proteomes" id="UP001066276">
    <property type="component" value="Chromosome 2_2"/>
</dbReference>
<evidence type="ECO:0000313" key="2">
    <source>
        <dbReference type="Proteomes" id="UP001066276"/>
    </source>
</evidence>
<comment type="caution">
    <text evidence="1">The sequence shown here is derived from an EMBL/GenBank/DDBJ whole genome shotgun (WGS) entry which is preliminary data.</text>
</comment>
<protein>
    <submittedName>
        <fullName evidence="1">Uncharacterized protein</fullName>
    </submittedName>
</protein>
<organism evidence="1 2">
    <name type="scientific">Pleurodeles waltl</name>
    <name type="common">Iberian ribbed newt</name>
    <dbReference type="NCBI Taxonomy" id="8319"/>
    <lineage>
        <taxon>Eukaryota</taxon>
        <taxon>Metazoa</taxon>
        <taxon>Chordata</taxon>
        <taxon>Craniata</taxon>
        <taxon>Vertebrata</taxon>
        <taxon>Euteleostomi</taxon>
        <taxon>Amphibia</taxon>
        <taxon>Batrachia</taxon>
        <taxon>Caudata</taxon>
        <taxon>Salamandroidea</taxon>
        <taxon>Salamandridae</taxon>
        <taxon>Pleurodelinae</taxon>
        <taxon>Pleurodeles</taxon>
    </lineage>
</organism>
<evidence type="ECO:0000313" key="1">
    <source>
        <dbReference type="EMBL" id="KAJ1193695.1"/>
    </source>
</evidence>